<dbReference type="Proteomes" id="UP000789702">
    <property type="component" value="Unassembled WGS sequence"/>
</dbReference>
<feature type="non-terminal residue" evidence="1">
    <location>
        <position position="1"/>
    </location>
</feature>
<gene>
    <name evidence="1" type="ORF">DHETER_LOCUS9157</name>
</gene>
<dbReference type="EMBL" id="CAJVPU010015644">
    <property type="protein sequence ID" value="CAG8648110.1"/>
    <property type="molecule type" value="Genomic_DNA"/>
</dbReference>
<reference evidence="1" key="1">
    <citation type="submission" date="2021-06" db="EMBL/GenBank/DDBJ databases">
        <authorList>
            <person name="Kallberg Y."/>
            <person name="Tangrot J."/>
            <person name="Rosling A."/>
        </authorList>
    </citation>
    <scope>NUCLEOTIDE SEQUENCE</scope>
    <source>
        <strain evidence="1">IL203A</strain>
    </source>
</reference>
<name>A0ACA9NBZ9_9GLOM</name>
<proteinExistence type="predicted"/>
<evidence type="ECO:0000313" key="1">
    <source>
        <dbReference type="EMBL" id="CAG8648110.1"/>
    </source>
</evidence>
<sequence length="46" mass="5353">IDRVDTVINYDVPIYMKKYVHRVGRTARAGRKGDAYSIVETQEVLR</sequence>
<evidence type="ECO:0000313" key="2">
    <source>
        <dbReference type="Proteomes" id="UP000789702"/>
    </source>
</evidence>
<accession>A0ACA9NBZ9</accession>
<protein>
    <submittedName>
        <fullName evidence="1">14053_t:CDS:1</fullName>
    </submittedName>
</protein>
<comment type="caution">
    <text evidence="1">The sequence shown here is derived from an EMBL/GenBank/DDBJ whole genome shotgun (WGS) entry which is preliminary data.</text>
</comment>
<organism evidence="1 2">
    <name type="scientific">Dentiscutata heterogama</name>
    <dbReference type="NCBI Taxonomy" id="1316150"/>
    <lineage>
        <taxon>Eukaryota</taxon>
        <taxon>Fungi</taxon>
        <taxon>Fungi incertae sedis</taxon>
        <taxon>Mucoromycota</taxon>
        <taxon>Glomeromycotina</taxon>
        <taxon>Glomeromycetes</taxon>
        <taxon>Diversisporales</taxon>
        <taxon>Gigasporaceae</taxon>
        <taxon>Dentiscutata</taxon>
    </lineage>
</organism>
<keyword evidence="2" id="KW-1185">Reference proteome</keyword>